<evidence type="ECO:0000259" key="2">
    <source>
        <dbReference type="Pfam" id="PF25597"/>
    </source>
</evidence>
<reference evidence="3 4" key="1">
    <citation type="submission" date="2023-01" db="EMBL/GenBank/DDBJ databases">
        <authorList>
            <person name="Kreplak J."/>
        </authorList>
    </citation>
    <scope>NUCLEOTIDE SEQUENCE [LARGE SCALE GENOMIC DNA]</scope>
</reference>
<dbReference type="EMBL" id="OX451735">
    <property type="protein sequence ID" value="CAI8593355.1"/>
    <property type="molecule type" value="Genomic_DNA"/>
</dbReference>
<accession>A0AAV0ZAA8</accession>
<dbReference type="AlphaFoldDB" id="A0AAV0ZAA8"/>
<name>A0AAV0ZAA8_VICFA</name>
<keyword evidence="4" id="KW-1185">Reference proteome</keyword>
<protein>
    <recommendedName>
        <fullName evidence="2">Retroviral polymerase SH3-like domain-containing protein</fullName>
    </recommendedName>
</protein>
<sequence length="232" mass="25823">MSQHAYYCLEPLSNRIYVSRHVNFVENSFPYQSIINSSSTCHLIPSPDSTVHSIIHINQDQSSAPVLNQSLVHESSMYVSPVLPLTVFSHAPAIVLNQTRVPLSYVPSCTPTYESLVLLSSPIPVHASNTTPLPESMLPIESSVTTKIPVISDNLTRSTTNNSHDQVQPSQTNNSVQRDPIVTRSQNNIFKPKNLFTATKHELQENLEPSTITQAFKIPHWRDVCSANLMHS</sequence>
<dbReference type="Proteomes" id="UP001157006">
    <property type="component" value="Chromosome 1S"/>
</dbReference>
<feature type="region of interest" description="Disordered" evidence="1">
    <location>
        <begin position="157"/>
        <end position="179"/>
    </location>
</feature>
<feature type="domain" description="Retroviral polymerase SH3-like" evidence="2">
    <location>
        <begin position="3"/>
        <end position="34"/>
    </location>
</feature>
<proteinExistence type="predicted"/>
<gene>
    <name evidence="3" type="ORF">VFH_I087320</name>
</gene>
<dbReference type="InterPro" id="IPR057670">
    <property type="entry name" value="SH3_retrovirus"/>
</dbReference>
<dbReference type="Pfam" id="PF25597">
    <property type="entry name" value="SH3_retrovirus"/>
    <property type="match status" value="1"/>
</dbReference>
<evidence type="ECO:0000313" key="3">
    <source>
        <dbReference type="EMBL" id="CAI8593355.1"/>
    </source>
</evidence>
<evidence type="ECO:0000313" key="4">
    <source>
        <dbReference type="Proteomes" id="UP001157006"/>
    </source>
</evidence>
<evidence type="ECO:0000256" key="1">
    <source>
        <dbReference type="SAM" id="MobiDB-lite"/>
    </source>
</evidence>
<organism evidence="3 4">
    <name type="scientific">Vicia faba</name>
    <name type="common">Broad bean</name>
    <name type="synonym">Faba vulgaris</name>
    <dbReference type="NCBI Taxonomy" id="3906"/>
    <lineage>
        <taxon>Eukaryota</taxon>
        <taxon>Viridiplantae</taxon>
        <taxon>Streptophyta</taxon>
        <taxon>Embryophyta</taxon>
        <taxon>Tracheophyta</taxon>
        <taxon>Spermatophyta</taxon>
        <taxon>Magnoliopsida</taxon>
        <taxon>eudicotyledons</taxon>
        <taxon>Gunneridae</taxon>
        <taxon>Pentapetalae</taxon>
        <taxon>rosids</taxon>
        <taxon>fabids</taxon>
        <taxon>Fabales</taxon>
        <taxon>Fabaceae</taxon>
        <taxon>Papilionoideae</taxon>
        <taxon>50 kb inversion clade</taxon>
        <taxon>NPAAA clade</taxon>
        <taxon>Hologalegina</taxon>
        <taxon>IRL clade</taxon>
        <taxon>Fabeae</taxon>
        <taxon>Vicia</taxon>
    </lineage>
</organism>